<keyword evidence="1" id="KW-0328">Glycosyltransferase</keyword>
<dbReference type="Pfam" id="PF03437">
    <property type="entry name" value="BtpA"/>
    <property type="match status" value="1"/>
</dbReference>
<comment type="caution">
    <text evidence="1">The sequence shown here is derived from an EMBL/GenBank/DDBJ whole genome shotgun (WGS) entry which is preliminary data.</text>
</comment>
<reference evidence="2" key="1">
    <citation type="submission" date="2018-06" db="EMBL/GenBank/DDBJ databases">
        <title>Aestuariibacter litoralis strain KCTC 52945T.</title>
        <authorList>
            <person name="Li X."/>
            <person name="Salam N."/>
            <person name="Li J.-L."/>
            <person name="Chen Y.-M."/>
            <person name="Yang Z.-W."/>
            <person name="Zhang L.-Y."/>
            <person name="Han M.-X."/>
            <person name="Xiao M."/>
            <person name="Li W.-J."/>
        </authorList>
    </citation>
    <scope>NUCLEOTIDE SEQUENCE [LARGE SCALE GENOMIC DNA]</scope>
    <source>
        <strain evidence="2">KCTC 52945</strain>
    </source>
</reference>
<dbReference type="Proteomes" id="UP000248795">
    <property type="component" value="Unassembled WGS sequence"/>
</dbReference>
<gene>
    <name evidence="1" type="ORF">DK847_03970</name>
</gene>
<sequence length="250" mass="27279">MKRDDFRKLFKSVGPAVLPVIHVTDTDQATRNVRVLVEEGAPGCFLINHDFGVERFLPIIAHVRARFPALWMGVNFLAVTGRDAFPVLGKLAAEGVAVDGYWADDARIDERRSGDDQVEAQEIDAALAASGWDGLYTGGTCFKKQREVAPEHYEYSARLATGFMDAVCTSGVATGKAVDLSKIETFRRAIGDEAMTLASGITPENAHLYMADVDGFMVATGINRDGDFYNIEPAKLARLLKLTRTYGAQS</sequence>
<organism evidence="1 2">
    <name type="scientific">Aestuariivirga litoralis</name>
    <dbReference type="NCBI Taxonomy" id="2650924"/>
    <lineage>
        <taxon>Bacteria</taxon>
        <taxon>Pseudomonadati</taxon>
        <taxon>Pseudomonadota</taxon>
        <taxon>Alphaproteobacteria</taxon>
        <taxon>Hyphomicrobiales</taxon>
        <taxon>Aestuariivirgaceae</taxon>
        <taxon>Aestuariivirga</taxon>
    </lineage>
</organism>
<dbReference type="AlphaFoldDB" id="A0A2W2BRX7"/>
<dbReference type="EMBL" id="QKVK01000001">
    <property type="protein sequence ID" value="PZF78949.1"/>
    <property type="molecule type" value="Genomic_DNA"/>
</dbReference>
<evidence type="ECO:0000313" key="1">
    <source>
        <dbReference type="EMBL" id="PZF78949.1"/>
    </source>
</evidence>
<dbReference type="RefSeq" id="WP_111196278.1">
    <property type="nucleotide sequence ID" value="NZ_QKVK01000001.1"/>
</dbReference>
<proteinExistence type="predicted"/>
<keyword evidence="2" id="KW-1185">Reference proteome</keyword>
<keyword evidence="1" id="KW-0808">Transferase</keyword>
<name>A0A2W2BRX7_9HYPH</name>
<dbReference type="SUPFAM" id="SSF51395">
    <property type="entry name" value="FMN-linked oxidoreductases"/>
    <property type="match status" value="1"/>
</dbReference>
<protein>
    <submittedName>
        <fullName evidence="1">Adenine phosphoribosyltransferase</fullName>
    </submittedName>
</protein>
<dbReference type="InterPro" id="IPR005137">
    <property type="entry name" value="BtpA"/>
</dbReference>
<evidence type="ECO:0000313" key="2">
    <source>
        <dbReference type="Proteomes" id="UP000248795"/>
    </source>
</evidence>
<accession>A0A2W2BRX7</accession>
<dbReference type="GO" id="GO:0016757">
    <property type="term" value="F:glycosyltransferase activity"/>
    <property type="evidence" value="ECO:0007669"/>
    <property type="project" value="UniProtKB-KW"/>
</dbReference>